<keyword evidence="4" id="KW-0472">Membrane</keyword>
<reference evidence="6" key="1">
    <citation type="submission" date="2015-05" db="EMBL/GenBank/DDBJ databases">
        <authorList>
            <person name="Fogelqvist Johan"/>
        </authorList>
    </citation>
    <scope>NUCLEOTIDE SEQUENCE [LARGE SCALE GENOMIC DNA]</scope>
</reference>
<organism evidence="5 6">
    <name type="scientific">Verticillium longisporum</name>
    <name type="common">Verticillium dahliae var. longisporum</name>
    <dbReference type="NCBI Taxonomy" id="100787"/>
    <lineage>
        <taxon>Eukaryota</taxon>
        <taxon>Fungi</taxon>
        <taxon>Dikarya</taxon>
        <taxon>Ascomycota</taxon>
        <taxon>Pezizomycotina</taxon>
        <taxon>Sordariomycetes</taxon>
        <taxon>Hypocreomycetidae</taxon>
        <taxon>Glomerellales</taxon>
        <taxon>Plectosphaerellaceae</taxon>
        <taxon>Verticillium</taxon>
    </lineage>
</organism>
<feature type="non-terminal residue" evidence="5">
    <location>
        <position position="204"/>
    </location>
</feature>
<dbReference type="GO" id="GO:0006606">
    <property type="term" value="P:protein import into nucleus"/>
    <property type="evidence" value="ECO:0007669"/>
    <property type="project" value="TreeGrafter"/>
</dbReference>
<dbReference type="AlphaFoldDB" id="A0A0G4LMH6"/>
<dbReference type="GO" id="GO:0005643">
    <property type="term" value="C:nuclear pore"/>
    <property type="evidence" value="ECO:0007669"/>
    <property type="project" value="UniProtKB-SubCell"/>
</dbReference>
<proteinExistence type="inferred from homology"/>
<keyword evidence="4" id="KW-0653">Protein transport</keyword>
<keyword evidence="4" id="KW-0813">Transport</keyword>
<evidence type="ECO:0000256" key="3">
    <source>
        <dbReference type="ARBA" id="ARBA00023242"/>
    </source>
</evidence>
<dbReference type="GO" id="GO:0016973">
    <property type="term" value="P:poly(A)+ mRNA export from nucleus"/>
    <property type="evidence" value="ECO:0007669"/>
    <property type="project" value="TreeGrafter"/>
</dbReference>
<protein>
    <recommendedName>
        <fullName evidence="4">Nuclear pore protein</fullName>
    </recommendedName>
</protein>
<gene>
    <name evidence="5" type="ORF">BN1723_018024</name>
</gene>
<keyword evidence="3 4" id="KW-0539">Nucleus</keyword>
<evidence type="ECO:0000256" key="2">
    <source>
        <dbReference type="ARBA" id="ARBA00010186"/>
    </source>
</evidence>
<sequence length="204" mass="22739">MSSIKSLVEASQWAQCLDKIRSLEILPLEANGDPAIVRAYAAKFPGLSQPVSINVPNLLMWTVLACTRQREQLSTGAFSGNEGTRRLIIEQMRQMVLDLTTYTSQLRRALSEAISLDIGQDPLKLMPVKPRDAGQQVEAGSSLSLASIDDPVELARTMMSMYERDAMFHRRIQDQNRVACRVLLEMSSIKSLVEASQWAQCLDV</sequence>
<evidence type="ECO:0000313" key="5">
    <source>
        <dbReference type="EMBL" id="CRK22855.1"/>
    </source>
</evidence>
<dbReference type="EMBL" id="CVQI01013847">
    <property type="protein sequence ID" value="CRK22855.1"/>
    <property type="molecule type" value="Genomic_DNA"/>
</dbReference>
<keyword evidence="4" id="KW-0509">mRNA transport</keyword>
<dbReference type="PANTHER" id="PTHR11225">
    <property type="entry name" value="NUCLEAR PORE COMPLEX PROTEIN NUP93 NUCLEOPORIN NUP93 DEAD EYE PROTEIN"/>
    <property type="match status" value="1"/>
</dbReference>
<dbReference type="InterPro" id="IPR007231">
    <property type="entry name" value="Nucleoporin_int_Nup93/Nic96"/>
</dbReference>
<keyword evidence="4" id="KW-0811">Translocation</keyword>
<comment type="subcellular location">
    <subcellularLocation>
        <location evidence="1">Nucleus envelope</location>
    </subcellularLocation>
    <subcellularLocation>
        <location evidence="4">Nucleus</location>
        <location evidence="4">Nuclear pore complex</location>
    </subcellularLocation>
</comment>
<dbReference type="Pfam" id="PF04097">
    <property type="entry name" value="Nic96"/>
    <property type="match status" value="1"/>
</dbReference>
<evidence type="ECO:0000256" key="1">
    <source>
        <dbReference type="ARBA" id="ARBA00004259"/>
    </source>
</evidence>
<dbReference type="Proteomes" id="UP000045706">
    <property type="component" value="Unassembled WGS sequence"/>
</dbReference>
<keyword evidence="4" id="KW-0906">Nuclear pore complex</keyword>
<evidence type="ECO:0000256" key="4">
    <source>
        <dbReference type="RuleBase" id="RU364035"/>
    </source>
</evidence>
<accession>A0A0G4LMH6</accession>
<name>A0A0G4LMH6_VERLO</name>
<dbReference type="GO" id="GO:0017056">
    <property type="term" value="F:structural constituent of nuclear pore"/>
    <property type="evidence" value="ECO:0007669"/>
    <property type="project" value="InterPro"/>
</dbReference>
<dbReference type="PANTHER" id="PTHR11225:SF4">
    <property type="entry name" value="NUCLEAR PORE COMPLEX PROTEIN NUP93"/>
    <property type="match status" value="1"/>
</dbReference>
<comment type="similarity">
    <text evidence="2 4">Belongs to the nucleoporin interacting component (NIC) family.</text>
</comment>
<evidence type="ECO:0000313" key="6">
    <source>
        <dbReference type="Proteomes" id="UP000045706"/>
    </source>
</evidence>